<reference evidence="1 2" key="1">
    <citation type="journal article" date="2021" name="J. Hered.">
        <title>A chromosome-level genome assembly of the parasitoid wasp, Cotesia glomerata (Hymenoptera: Braconidae).</title>
        <authorList>
            <person name="Pinto B.J."/>
            <person name="Weis J.J."/>
            <person name="Gamble T."/>
            <person name="Ode P.J."/>
            <person name="Paul R."/>
            <person name="Zaspel J.M."/>
        </authorList>
    </citation>
    <scope>NUCLEOTIDE SEQUENCE [LARGE SCALE GENOMIC DNA]</scope>
    <source>
        <strain evidence="1">CgM1</strain>
    </source>
</reference>
<dbReference type="PANTHER" id="PTHR13696:SF96">
    <property type="entry name" value="COBQ_COBB_MIND_PARA NUCLEOTIDE BINDING DOMAIN-CONTAINING PROTEIN"/>
    <property type="match status" value="1"/>
</dbReference>
<evidence type="ECO:0000313" key="2">
    <source>
        <dbReference type="Proteomes" id="UP000826195"/>
    </source>
</evidence>
<dbReference type="InterPro" id="IPR013321">
    <property type="entry name" value="Arc_rbn_hlx_hlx"/>
</dbReference>
<dbReference type="Proteomes" id="UP000826195">
    <property type="component" value="Unassembled WGS sequence"/>
</dbReference>
<dbReference type="InterPro" id="IPR010985">
    <property type="entry name" value="Ribbon_hlx_hlx"/>
</dbReference>
<dbReference type="SUPFAM" id="SSF52540">
    <property type="entry name" value="P-loop containing nucleoside triphosphate hydrolases"/>
    <property type="match status" value="1"/>
</dbReference>
<dbReference type="InterPro" id="IPR027417">
    <property type="entry name" value="P-loop_NTPase"/>
</dbReference>
<dbReference type="SUPFAM" id="SSF47598">
    <property type="entry name" value="Ribbon-helix-helix"/>
    <property type="match status" value="1"/>
</dbReference>
<comment type="caution">
    <text evidence="1">The sequence shown here is derived from an EMBL/GenBank/DDBJ whole genome shotgun (WGS) entry which is preliminary data.</text>
</comment>
<evidence type="ECO:0000313" key="1">
    <source>
        <dbReference type="EMBL" id="KAH0553215.1"/>
    </source>
</evidence>
<keyword evidence="2" id="KW-1185">Reference proteome</keyword>
<dbReference type="GO" id="GO:0006355">
    <property type="term" value="P:regulation of DNA-templated transcription"/>
    <property type="evidence" value="ECO:0007669"/>
    <property type="project" value="InterPro"/>
</dbReference>
<dbReference type="AlphaFoldDB" id="A0AAV7ILA4"/>
<dbReference type="Gene3D" id="3.40.50.300">
    <property type="entry name" value="P-loop containing nucleotide triphosphate hydrolases"/>
    <property type="match status" value="1"/>
</dbReference>
<protein>
    <submittedName>
        <fullName evidence="1">Uncharacterized protein</fullName>
    </submittedName>
</protein>
<dbReference type="EMBL" id="JAHXZJ010001156">
    <property type="protein sequence ID" value="KAH0553215.1"/>
    <property type="molecule type" value="Genomic_DNA"/>
</dbReference>
<name>A0AAV7ILA4_COTGL</name>
<accession>A0AAV7ILA4</accession>
<dbReference type="PANTHER" id="PTHR13696">
    <property type="entry name" value="P-LOOP CONTAINING NUCLEOSIDE TRIPHOSPHATE HYDROLASE"/>
    <property type="match status" value="1"/>
</dbReference>
<dbReference type="Gene3D" id="1.10.1220.10">
    <property type="entry name" value="Met repressor-like"/>
    <property type="match status" value="1"/>
</dbReference>
<proteinExistence type="predicted"/>
<gene>
    <name evidence="1" type="ORF">KQX54_000247</name>
</gene>
<dbReference type="CDD" id="cd02042">
    <property type="entry name" value="ParAB_family"/>
    <property type="match status" value="1"/>
</dbReference>
<sequence>MRVIKKVDVLLYDIDPQRTATLWASRRDENSDLLRVSSSQKVLDKRTINVGTVIRNELRALQSKYQDIVVDAGGADNEALRAALSLADLAIFPIVPSEFDMWTFETLSNLVASVPGNLSAKVLLNRVSTNPVTAKKEIEDCDDFLSDFDNLTRCDNFLSERVAVRRASGKGMAIVEYKPADTKAIEEMESVYKEVSESRLDETPSNSTIGCTRDDQWANAFIKKMEQTHRLTVRLPLNLHQELRKIAFETKTSSTAIIVEAIRKYLNCE</sequence>
<organism evidence="1 2">
    <name type="scientific">Cotesia glomerata</name>
    <name type="common">Lepidopteran parasitic wasp</name>
    <name type="synonym">Apanteles glomeratus</name>
    <dbReference type="NCBI Taxonomy" id="32391"/>
    <lineage>
        <taxon>Eukaryota</taxon>
        <taxon>Metazoa</taxon>
        <taxon>Ecdysozoa</taxon>
        <taxon>Arthropoda</taxon>
        <taxon>Hexapoda</taxon>
        <taxon>Insecta</taxon>
        <taxon>Pterygota</taxon>
        <taxon>Neoptera</taxon>
        <taxon>Endopterygota</taxon>
        <taxon>Hymenoptera</taxon>
        <taxon>Apocrita</taxon>
        <taxon>Ichneumonoidea</taxon>
        <taxon>Braconidae</taxon>
        <taxon>Microgastrinae</taxon>
        <taxon>Cotesia</taxon>
    </lineage>
</organism>
<dbReference type="InterPro" id="IPR050678">
    <property type="entry name" value="DNA_Partitioning_ATPase"/>
</dbReference>